<dbReference type="GO" id="GO:0043024">
    <property type="term" value="F:ribosomal small subunit binding"/>
    <property type="evidence" value="ECO:0007669"/>
    <property type="project" value="TreeGrafter"/>
</dbReference>
<keyword evidence="6" id="KW-1185">Reference proteome</keyword>
<comment type="subunit">
    <text evidence="2">Interacts with 100S ribosomes.</text>
</comment>
<evidence type="ECO:0000256" key="2">
    <source>
        <dbReference type="HAMAP-Rule" id="MF_00839"/>
    </source>
</evidence>
<dbReference type="InterPro" id="IPR038416">
    <property type="entry name" value="Ribosom_S30AE_C_sf"/>
</dbReference>
<dbReference type="InterPro" id="IPR032528">
    <property type="entry name" value="Ribosom_S30AE_C"/>
</dbReference>
<dbReference type="InParanoid" id="U5DPY8"/>
<dbReference type="SUPFAM" id="SSF69754">
    <property type="entry name" value="Ribosome binding protein Y (YfiA homologue)"/>
    <property type="match status" value="1"/>
</dbReference>
<dbReference type="STRING" id="582515.KR51_00016150"/>
<organism evidence="5 6">
    <name type="scientific">Rubidibacter lacunae KORDI 51-2</name>
    <dbReference type="NCBI Taxonomy" id="582515"/>
    <lineage>
        <taxon>Bacteria</taxon>
        <taxon>Bacillati</taxon>
        <taxon>Cyanobacteriota</taxon>
        <taxon>Cyanophyceae</taxon>
        <taxon>Oscillatoriophycideae</taxon>
        <taxon>Chroococcales</taxon>
        <taxon>Aphanothecaceae</taxon>
        <taxon>Rubidibacter</taxon>
    </lineage>
</organism>
<protein>
    <recommendedName>
        <fullName evidence="2">Ribosome hibernation promoting factor</fullName>
        <shortName evidence="2">HPF</shortName>
    </recommendedName>
</protein>
<evidence type="ECO:0000313" key="6">
    <source>
        <dbReference type="Proteomes" id="UP000016960"/>
    </source>
</evidence>
<dbReference type="InterPro" id="IPR050574">
    <property type="entry name" value="HPF/YfiA_ribosome-assoc"/>
</dbReference>
<dbReference type="Pfam" id="PF16321">
    <property type="entry name" value="Ribosom_S30AE_C"/>
    <property type="match status" value="1"/>
</dbReference>
<dbReference type="GO" id="GO:0045900">
    <property type="term" value="P:negative regulation of translational elongation"/>
    <property type="evidence" value="ECO:0007669"/>
    <property type="project" value="TreeGrafter"/>
</dbReference>
<dbReference type="EMBL" id="ASSJ01000041">
    <property type="protein sequence ID" value="ERN41765.1"/>
    <property type="molecule type" value="Genomic_DNA"/>
</dbReference>
<reference evidence="5 6" key="1">
    <citation type="submission" date="2013-05" db="EMBL/GenBank/DDBJ databases">
        <title>Draft genome sequence of Rubidibacter lacunae KORDI 51-2.</title>
        <authorList>
            <person name="Choi D.H."/>
            <person name="Noh J.H."/>
            <person name="Kwon K.-K."/>
            <person name="Lee J.-H."/>
            <person name="Ryu J.-Y."/>
        </authorList>
    </citation>
    <scope>NUCLEOTIDE SEQUENCE [LARGE SCALE GENOMIC DNA]</scope>
    <source>
        <strain evidence="5 6">KORDI 51-2</strain>
    </source>
</reference>
<feature type="domain" description="Sigma 54 modulation/S30EA ribosomal protein C-terminal" evidence="4">
    <location>
        <begin position="130"/>
        <end position="184"/>
    </location>
</feature>
<dbReference type="RefSeq" id="WP_022606340.1">
    <property type="nucleotide sequence ID" value="NZ_ASSJ01000041.1"/>
</dbReference>
<dbReference type="FunFam" id="3.30.505.50:FF:000003">
    <property type="entry name" value="ribosome-binding factor PSRP1, chloroplastic"/>
    <property type="match status" value="1"/>
</dbReference>
<comment type="function">
    <text evidence="2">Required for dimerization of active 70S ribosomes into 100S ribosomes in stationary phase; 100S ribosomes are translationally inactive and sometimes present during exponential growth.</text>
</comment>
<proteinExistence type="inferred from homology"/>
<dbReference type="HAMAP" id="MF_00839">
    <property type="entry name" value="HPF"/>
    <property type="match status" value="1"/>
</dbReference>
<evidence type="ECO:0000259" key="4">
    <source>
        <dbReference type="Pfam" id="PF16321"/>
    </source>
</evidence>
<sequence length="236" mass="26158">MKFSIQGKNVNVTSAVRDHIEKKMHHAIEHFQGMTSKVDVNLSVERNPRIEAKHITEVTVRANGKVIRACVDHGNLYASIDLAADKISRQLRKYKERNLAKIAHGGKTSASVPTDSVAETLIGNREPQLPSEVVRTKYFAMPPMNVADALEQLQLVDHDFFVFRNETTDEINVIYERNHGGYGVIQPRNGNGHTHGNHADRHVRSSALNGNGHAAAGETIDFDMEVISDTLPPAQV</sequence>
<keyword evidence="1 2" id="KW-0810">Translation regulation</keyword>
<gene>
    <name evidence="2" type="primary">hpf</name>
    <name evidence="5" type="ORF">KR51_00016150</name>
</gene>
<evidence type="ECO:0000256" key="1">
    <source>
        <dbReference type="ARBA" id="ARBA00022845"/>
    </source>
</evidence>
<dbReference type="Gene3D" id="3.30.505.50">
    <property type="entry name" value="Sigma 54 modulation/S30EA ribosomal protein, C-terminal domain"/>
    <property type="match status" value="1"/>
</dbReference>
<dbReference type="eggNOG" id="COG1544">
    <property type="taxonomic scope" value="Bacteria"/>
</dbReference>
<comment type="subcellular location">
    <subcellularLocation>
        <location evidence="2">Cytoplasm</location>
    </subcellularLocation>
</comment>
<dbReference type="PATRIC" id="fig|582515.4.peg.1823"/>
<dbReference type="FunCoup" id="U5DPY8">
    <property type="interactions" value="337"/>
</dbReference>
<accession>U5DPY8</accession>
<dbReference type="Proteomes" id="UP000016960">
    <property type="component" value="Unassembled WGS sequence"/>
</dbReference>
<keyword evidence="2" id="KW-0963">Cytoplasm</keyword>
<dbReference type="InterPro" id="IPR034694">
    <property type="entry name" value="HPF_long/plastid"/>
</dbReference>
<comment type="caution">
    <text evidence="5">The sequence shown here is derived from an EMBL/GenBank/DDBJ whole genome shotgun (WGS) entry which is preliminary data.</text>
</comment>
<dbReference type="CDD" id="cd00552">
    <property type="entry name" value="RaiA"/>
    <property type="match status" value="1"/>
</dbReference>
<dbReference type="InterPro" id="IPR003489">
    <property type="entry name" value="RHF/RaiA"/>
</dbReference>
<dbReference type="GO" id="GO:0022627">
    <property type="term" value="C:cytosolic small ribosomal subunit"/>
    <property type="evidence" value="ECO:0007669"/>
    <property type="project" value="TreeGrafter"/>
</dbReference>
<dbReference type="OrthoDB" id="9794975at2"/>
<comment type="similarity">
    <text evidence="2">Belongs to the HPF/YfiA ribosome-associated protein family. Long HPF subfamily.</text>
</comment>
<dbReference type="Pfam" id="PF02482">
    <property type="entry name" value="Ribosomal_S30AE"/>
    <property type="match status" value="1"/>
</dbReference>
<dbReference type="NCBIfam" id="TIGR00741">
    <property type="entry name" value="yfiA"/>
    <property type="match status" value="1"/>
</dbReference>
<dbReference type="InterPro" id="IPR036567">
    <property type="entry name" value="RHF-like"/>
</dbReference>
<dbReference type="PANTHER" id="PTHR33231:SF1">
    <property type="entry name" value="30S RIBOSOMAL PROTEIN"/>
    <property type="match status" value="1"/>
</dbReference>
<name>U5DPY8_9CHRO</name>
<evidence type="ECO:0000256" key="3">
    <source>
        <dbReference type="SAM" id="MobiDB-lite"/>
    </source>
</evidence>
<dbReference type="PANTHER" id="PTHR33231">
    <property type="entry name" value="30S RIBOSOMAL PROTEIN"/>
    <property type="match status" value="1"/>
</dbReference>
<dbReference type="AlphaFoldDB" id="U5DPY8"/>
<dbReference type="Gene3D" id="3.30.160.100">
    <property type="entry name" value="Ribosome hibernation promotion factor-like"/>
    <property type="match status" value="1"/>
</dbReference>
<feature type="region of interest" description="Disordered" evidence="3">
    <location>
        <begin position="189"/>
        <end position="214"/>
    </location>
</feature>
<evidence type="ECO:0000313" key="5">
    <source>
        <dbReference type="EMBL" id="ERN41765.1"/>
    </source>
</evidence>